<protein>
    <recommendedName>
        <fullName evidence="2">Stc1 domain-containing protein</fullName>
    </recommendedName>
</protein>
<dbReference type="AlphaFoldDB" id="A0A445N486"/>
<name>A0A445N486_9BACT</name>
<proteinExistence type="predicted"/>
<evidence type="ECO:0008006" key="2">
    <source>
        <dbReference type="Google" id="ProtNLM"/>
    </source>
</evidence>
<sequence>MKRCSECGKLKNEDSFPKDKTRKDGLHQRCKECKNKYNRKRYKTSQSMKEKIAEEEVLKSCSRCGELKSVSEFSRDRTKKDGYYHLCKVCRSTYRRKGKMAGTALEEGSLKNETKKSAARGVNVLAIVYTGDDYVECSLCGKGLVGYVPGYLHGQPVCKECIVINLKTMFIKKQILA</sequence>
<reference evidence="1" key="1">
    <citation type="submission" date="2018-01" db="EMBL/GenBank/DDBJ databases">
        <authorList>
            <person name="Regsiter A."/>
            <person name="William W."/>
        </authorList>
    </citation>
    <scope>NUCLEOTIDE SEQUENCE</scope>
    <source>
        <strain evidence="1">TRIP AH-1</strain>
    </source>
</reference>
<evidence type="ECO:0000313" key="1">
    <source>
        <dbReference type="EMBL" id="SPD76496.1"/>
    </source>
</evidence>
<gene>
    <name evidence="1" type="ORF">PITCH_A980010</name>
</gene>
<organism evidence="1">
    <name type="scientific">uncultured Desulfobacterium sp</name>
    <dbReference type="NCBI Taxonomy" id="201089"/>
    <lineage>
        <taxon>Bacteria</taxon>
        <taxon>Pseudomonadati</taxon>
        <taxon>Thermodesulfobacteriota</taxon>
        <taxon>Desulfobacteria</taxon>
        <taxon>Desulfobacterales</taxon>
        <taxon>Desulfobacteriaceae</taxon>
        <taxon>Desulfobacterium</taxon>
        <taxon>environmental samples</taxon>
    </lineage>
</organism>
<dbReference type="EMBL" id="OJIN01000245">
    <property type="protein sequence ID" value="SPD76496.1"/>
    <property type="molecule type" value="Genomic_DNA"/>
</dbReference>
<accession>A0A445N486</accession>